<proteinExistence type="predicted"/>
<keyword evidence="2" id="KW-1185">Reference proteome</keyword>
<dbReference type="EMBL" id="JAPZBS010000002">
    <property type="protein sequence ID" value="KAJ5381116.1"/>
    <property type="molecule type" value="Genomic_DNA"/>
</dbReference>
<accession>A0A9W9VIX6</accession>
<sequence>MTVDQSTLDVLDFSTIQQGSSPLAGLGAIGHLVIVLRTQTYPITLLTLGSCDVPTYWLWLCLNIVQITAIRAAETVIRDWIESDGVWKRAGHVLLSSIIEY</sequence>
<organism evidence="1 2">
    <name type="scientific">Penicillium cataractarum</name>
    <dbReference type="NCBI Taxonomy" id="2100454"/>
    <lineage>
        <taxon>Eukaryota</taxon>
        <taxon>Fungi</taxon>
        <taxon>Dikarya</taxon>
        <taxon>Ascomycota</taxon>
        <taxon>Pezizomycotina</taxon>
        <taxon>Eurotiomycetes</taxon>
        <taxon>Eurotiomycetidae</taxon>
        <taxon>Eurotiales</taxon>
        <taxon>Aspergillaceae</taxon>
        <taxon>Penicillium</taxon>
    </lineage>
</organism>
<reference evidence="1" key="1">
    <citation type="submission" date="2022-11" db="EMBL/GenBank/DDBJ databases">
        <authorList>
            <person name="Petersen C."/>
        </authorList>
    </citation>
    <scope>NUCLEOTIDE SEQUENCE</scope>
    <source>
        <strain evidence="1">IBT 29864</strain>
    </source>
</reference>
<evidence type="ECO:0000313" key="1">
    <source>
        <dbReference type="EMBL" id="KAJ5381116.1"/>
    </source>
</evidence>
<comment type="caution">
    <text evidence="1">The sequence shown here is derived from an EMBL/GenBank/DDBJ whole genome shotgun (WGS) entry which is preliminary data.</text>
</comment>
<dbReference type="Proteomes" id="UP001147782">
    <property type="component" value="Unassembled WGS sequence"/>
</dbReference>
<gene>
    <name evidence="1" type="ORF">N7496_003544</name>
</gene>
<name>A0A9W9VIX6_9EURO</name>
<protein>
    <submittedName>
        <fullName evidence="1">Uncharacterized protein</fullName>
    </submittedName>
</protein>
<evidence type="ECO:0000313" key="2">
    <source>
        <dbReference type="Proteomes" id="UP001147782"/>
    </source>
</evidence>
<reference evidence="1" key="2">
    <citation type="journal article" date="2023" name="IMA Fungus">
        <title>Comparative genomic study of the Penicillium genus elucidates a diverse pangenome and 15 lateral gene transfer events.</title>
        <authorList>
            <person name="Petersen C."/>
            <person name="Sorensen T."/>
            <person name="Nielsen M.R."/>
            <person name="Sondergaard T.E."/>
            <person name="Sorensen J.L."/>
            <person name="Fitzpatrick D.A."/>
            <person name="Frisvad J.C."/>
            <person name="Nielsen K.L."/>
        </authorList>
    </citation>
    <scope>NUCLEOTIDE SEQUENCE</scope>
    <source>
        <strain evidence="1">IBT 29864</strain>
    </source>
</reference>
<dbReference type="AlphaFoldDB" id="A0A9W9VIX6"/>
<dbReference type="RefSeq" id="XP_056558687.1">
    <property type="nucleotide sequence ID" value="XM_056696475.1"/>
</dbReference>
<dbReference type="GeneID" id="81435652"/>